<gene>
    <name evidence="3" type="ORF">HDF15_002334</name>
</gene>
<evidence type="ECO:0000256" key="1">
    <source>
        <dbReference type="PROSITE-ProRule" id="PRU00169"/>
    </source>
</evidence>
<sequence>MAMILLVEDDPDHEALAMRALRKANVANEIRVARDGTEAIEYLNGIATGNPIPQLVLLDLKLPKVDGLEVLRTIRASDKTAILPVVVLTSSDEERDIVASYRLGVNSYIRKPVNFTDFAEATKQLGMYWLLLNQCPPSQ</sequence>
<dbReference type="InterPro" id="IPR001789">
    <property type="entry name" value="Sig_transdc_resp-reg_receiver"/>
</dbReference>
<dbReference type="Proteomes" id="UP000584867">
    <property type="component" value="Unassembled WGS sequence"/>
</dbReference>
<proteinExistence type="predicted"/>
<dbReference type="InterPro" id="IPR011006">
    <property type="entry name" value="CheY-like_superfamily"/>
</dbReference>
<dbReference type="SUPFAM" id="SSF52172">
    <property type="entry name" value="CheY-like"/>
    <property type="match status" value="1"/>
</dbReference>
<dbReference type="PANTHER" id="PTHR44520:SF1">
    <property type="entry name" value="TWO-COMPONENT SYSTEM REGULATORY PROTEIN"/>
    <property type="match status" value="1"/>
</dbReference>
<dbReference type="PANTHER" id="PTHR44520">
    <property type="entry name" value="RESPONSE REGULATOR RCP1-RELATED"/>
    <property type="match status" value="1"/>
</dbReference>
<dbReference type="SMART" id="SM00448">
    <property type="entry name" value="REC"/>
    <property type="match status" value="1"/>
</dbReference>
<keyword evidence="1" id="KW-0597">Phosphoprotein</keyword>
<evidence type="ECO:0000313" key="4">
    <source>
        <dbReference type="Proteomes" id="UP000584867"/>
    </source>
</evidence>
<dbReference type="InterPro" id="IPR052893">
    <property type="entry name" value="TCS_response_regulator"/>
</dbReference>
<dbReference type="GO" id="GO:0000160">
    <property type="term" value="P:phosphorelay signal transduction system"/>
    <property type="evidence" value="ECO:0007669"/>
    <property type="project" value="InterPro"/>
</dbReference>
<dbReference type="AlphaFoldDB" id="A0A7W7ZRI7"/>
<organism evidence="3 4">
    <name type="scientific">Granulicella mallensis</name>
    <dbReference type="NCBI Taxonomy" id="940614"/>
    <lineage>
        <taxon>Bacteria</taxon>
        <taxon>Pseudomonadati</taxon>
        <taxon>Acidobacteriota</taxon>
        <taxon>Terriglobia</taxon>
        <taxon>Terriglobales</taxon>
        <taxon>Acidobacteriaceae</taxon>
        <taxon>Granulicella</taxon>
    </lineage>
</organism>
<comment type="caution">
    <text evidence="3">The sequence shown here is derived from an EMBL/GenBank/DDBJ whole genome shotgun (WGS) entry which is preliminary data.</text>
</comment>
<accession>A0A7W7ZRI7</accession>
<keyword evidence="3" id="KW-0238">DNA-binding</keyword>
<dbReference type="CDD" id="cd17557">
    <property type="entry name" value="REC_Rcp-like"/>
    <property type="match status" value="1"/>
</dbReference>
<dbReference type="Pfam" id="PF00072">
    <property type="entry name" value="Response_reg"/>
    <property type="match status" value="1"/>
</dbReference>
<dbReference type="GO" id="GO:0003677">
    <property type="term" value="F:DNA binding"/>
    <property type="evidence" value="ECO:0007669"/>
    <property type="project" value="UniProtKB-KW"/>
</dbReference>
<feature type="domain" description="Response regulatory" evidence="2">
    <location>
        <begin position="3"/>
        <end position="126"/>
    </location>
</feature>
<protein>
    <submittedName>
        <fullName evidence="3">DNA-binding response OmpR family regulator</fullName>
    </submittedName>
</protein>
<evidence type="ECO:0000313" key="3">
    <source>
        <dbReference type="EMBL" id="MBB5063986.1"/>
    </source>
</evidence>
<name>A0A7W7ZRI7_9BACT</name>
<feature type="modified residue" description="4-aspartylphosphate" evidence="1">
    <location>
        <position position="59"/>
    </location>
</feature>
<dbReference type="Gene3D" id="3.40.50.2300">
    <property type="match status" value="1"/>
</dbReference>
<dbReference type="EMBL" id="JACHIO010000008">
    <property type="protein sequence ID" value="MBB5063986.1"/>
    <property type="molecule type" value="Genomic_DNA"/>
</dbReference>
<dbReference type="PROSITE" id="PS50110">
    <property type="entry name" value="RESPONSE_REGULATORY"/>
    <property type="match status" value="1"/>
</dbReference>
<evidence type="ECO:0000259" key="2">
    <source>
        <dbReference type="PROSITE" id="PS50110"/>
    </source>
</evidence>
<reference evidence="3 4" key="1">
    <citation type="submission" date="2020-08" db="EMBL/GenBank/DDBJ databases">
        <title>Genomic Encyclopedia of Type Strains, Phase IV (KMG-V): Genome sequencing to study the core and pangenomes of soil and plant-associated prokaryotes.</title>
        <authorList>
            <person name="Whitman W."/>
        </authorList>
    </citation>
    <scope>NUCLEOTIDE SEQUENCE [LARGE SCALE GENOMIC DNA]</scope>
    <source>
        <strain evidence="3 4">X5P3</strain>
    </source>
</reference>